<dbReference type="NCBIfam" id="TIGR00095">
    <property type="entry name" value="16S rRNA (guanine(966)-N(2))-methyltransferase RsmD"/>
    <property type="match status" value="1"/>
</dbReference>
<dbReference type="RefSeq" id="WP_078786813.1">
    <property type="nucleotide sequence ID" value="NZ_CACZYW010000001.1"/>
</dbReference>
<keyword evidence="4" id="KW-1185">Reference proteome</keyword>
<dbReference type="InterPro" id="IPR029063">
    <property type="entry name" value="SAM-dependent_MTases_sf"/>
</dbReference>
<evidence type="ECO:0000313" key="3">
    <source>
        <dbReference type="EMBL" id="SJZ58873.1"/>
    </source>
</evidence>
<dbReference type="InterPro" id="IPR004398">
    <property type="entry name" value="RNA_MeTrfase_RsmD"/>
</dbReference>
<gene>
    <name evidence="3" type="ORF">SAMN02745110_00966</name>
</gene>
<dbReference type="GO" id="GO:0008168">
    <property type="term" value="F:methyltransferase activity"/>
    <property type="evidence" value="ECO:0007669"/>
    <property type="project" value="UniProtKB-KW"/>
</dbReference>
<reference evidence="3 4" key="1">
    <citation type="submission" date="2017-02" db="EMBL/GenBank/DDBJ databases">
        <authorList>
            <person name="Peterson S.W."/>
        </authorList>
    </citation>
    <scope>NUCLEOTIDE SEQUENCE [LARGE SCALE GENOMIC DNA]</scope>
    <source>
        <strain evidence="3 4">ATCC 17233</strain>
    </source>
</reference>
<dbReference type="Proteomes" id="UP000189857">
    <property type="component" value="Unassembled WGS sequence"/>
</dbReference>
<dbReference type="OrthoDB" id="9803017at2"/>
<protein>
    <submittedName>
        <fullName evidence="3">16S rRNA (Guanine966-N2)-methyltransferase</fullName>
    </submittedName>
</protein>
<evidence type="ECO:0000256" key="2">
    <source>
        <dbReference type="ARBA" id="ARBA00022679"/>
    </source>
</evidence>
<dbReference type="GO" id="GO:0031167">
    <property type="term" value="P:rRNA methylation"/>
    <property type="evidence" value="ECO:0007669"/>
    <property type="project" value="InterPro"/>
</dbReference>
<evidence type="ECO:0000313" key="4">
    <source>
        <dbReference type="Proteomes" id="UP000189857"/>
    </source>
</evidence>
<dbReference type="PIRSF" id="PIRSF004553">
    <property type="entry name" value="CHP00095"/>
    <property type="match status" value="1"/>
</dbReference>
<sequence>MRVIAGTRRSLPLKTVEGLDTRPTTDRIKETLFNILMPDLPGAVFWDLFSGSGAIGIEGLSRGAKRAVFVENNMNAVKCINDNVKFTKFTDESEVFRTDVLSFVRSRKTVDADIIFMDPPYGKGLERDVLAELSVKSFTNNDAIIIVEASLDEDFSYVYDLGFQIYKNKEYKNNKHVFMQKRIDE</sequence>
<dbReference type="GO" id="GO:0003676">
    <property type="term" value="F:nucleic acid binding"/>
    <property type="evidence" value="ECO:0007669"/>
    <property type="project" value="InterPro"/>
</dbReference>
<keyword evidence="2 3" id="KW-0808">Transferase</keyword>
<dbReference type="InterPro" id="IPR002052">
    <property type="entry name" value="DNA_methylase_N6_adenine_CS"/>
</dbReference>
<dbReference type="Pfam" id="PF03602">
    <property type="entry name" value="Cons_hypoth95"/>
    <property type="match status" value="1"/>
</dbReference>
<dbReference type="PANTHER" id="PTHR43542">
    <property type="entry name" value="METHYLTRANSFERASE"/>
    <property type="match status" value="1"/>
</dbReference>
<proteinExistence type="predicted"/>
<keyword evidence="1 3" id="KW-0489">Methyltransferase</keyword>
<dbReference type="AlphaFoldDB" id="A0A1T4LVW4"/>
<evidence type="ECO:0000256" key="1">
    <source>
        <dbReference type="ARBA" id="ARBA00022603"/>
    </source>
</evidence>
<organism evidence="3 4">
    <name type="scientific">Eubacterium ruminantium</name>
    <dbReference type="NCBI Taxonomy" id="42322"/>
    <lineage>
        <taxon>Bacteria</taxon>
        <taxon>Bacillati</taxon>
        <taxon>Bacillota</taxon>
        <taxon>Clostridia</taxon>
        <taxon>Eubacteriales</taxon>
        <taxon>Eubacteriaceae</taxon>
        <taxon>Eubacterium</taxon>
    </lineage>
</organism>
<dbReference type="PANTHER" id="PTHR43542:SF1">
    <property type="entry name" value="METHYLTRANSFERASE"/>
    <property type="match status" value="1"/>
</dbReference>
<dbReference type="EMBL" id="FUXA01000006">
    <property type="protein sequence ID" value="SJZ58873.1"/>
    <property type="molecule type" value="Genomic_DNA"/>
</dbReference>
<name>A0A1T4LVW4_9FIRM</name>
<accession>A0A1T4LVW4</accession>
<dbReference type="Gene3D" id="3.40.50.150">
    <property type="entry name" value="Vaccinia Virus protein VP39"/>
    <property type="match status" value="1"/>
</dbReference>
<dbReference type="PROSITE" id="PS00092">
    <property type="entry name" value="N6_MTASE"/>
    <property type="match status" value="1"/>
</dbReference>
<dbReference type="SUPFAM" id="SSF53335">
    <property type="entry name" value="S-adenosyl-L-methionine-dependent methyltransferases"/>
    <property type="match status" value="1"/>
</dbReference>